<keyword evidence="2" id="KW-1185">Reference proteome</keyword>
<reference evidence="1" key="1">
    <citation type="submission" date="2023-03" db="EMBL/GenBank/DDBJ databases">
        <title>Massive genome expansion in bonnet fungi (Mycena s.s.) driven by repeated elements and novel gene families across ecological guilds.</title>
        <authorList>
            <consortium name="Lawrence Berkeley National Laboratory"/>
            <person name="Harder C.B."/>
            <person name="Miyauchi S."/>
            <person name="Viragh M."/>
            <person name="Kuo A."/>
            <person name="Thoen E."/>
            <person name="Andreopoulos B."/>
            <person name="Lu D."/>
            <person name="Skrede I."/>
            <person name="Drula E."/>
            <person name="Henrissat B."/>
            <person name="Morin E."/>
            <person name="Kohler A."/>
            <person name="Barry K."/>
            <person name="LaButti K."/>
            <person name="Morin E."/>
            <person name="Salamov A."/>
            <person name="Lipzen A."/>
            <person name="Mereny Z."/>
            <person name="Hegedus B."/>
            <person name="Baldrian P."/>
            <person name="Stursova M."/>
            <person name="Weitz H."/>
            <person name="Taylor A."/>
            <person name="Grigoriev I.V."/>
            <person name="Nagy L.G."/>
            <person name="Martin F."/>
            <person name="Kauserud H."/>
        </authorList>
    </citation>
    <scope>NUCLEOTIDE SEQUENCE</scope>
    <source>
        <strain evidence="1">CBHHK173m</strain>
    </source>
</reference>
<accession>A0AAD6TMJ0</accession>
<evidence type="ECO:0000313" key="1">
    <source>
        <dbReference type="EMBL" id="KAJ7068966.1"/>
    </source>
</evidence>
<dbReference type="EMBL" id="JARJCN010000142">
    <property type="protein sequence ID" value="KAJ7068966.1"/>
    <property type="molecule type" value="Genomic_DNA"/>
</dbReference>
<dbReference type="Proteomes" id="UP001222325">
    <property type="component" value="Unassembled WGS sequence"/>
</dbReference>
<evidence type="ECO:0000313" key="2">
    <source>
        <dbReference type="Proteomes" id="UP001222325"/>
    </source>
</evidence>
<sequence length="202" mass="22235">MPASVALVLSFVVHTAFTALSIFIVPTIARHLANYSHSLTPSPFPFLPYSSFPSSPGPASGKNLHDTKVLYIHKKKIIDYINIDEPLQHWSPARNASWHNRGLGDVDRALGTILRGRALRGKILKTRQLHPGEEKMALTAGAALGLRKALSQGTIWLGGLIQELARETLEDRQGERATRWGEKTSSDSSNMATIINQAHHFT</sequence>
<proteinExistence type="predicted"/>
<comment type="caution">
    <text evidence="1">The sequence shown here is derived from an EMBL/GenBank/DDBJ whole genome shotgun (WGS) entry which is preliminary data.</text>
</comment>
<gene>
    <name evidence="1" type="ORF">B0H15DRAFT_935339</name>
</gene>
<name>A0AAD6TMJ0_9AGAR</name>
<organism evidence="1 2">
    <name type="scientific">Mycena belliarum</name>
    <dbReference type="NCBI Taxonomy" id="1033014"/>
    <lineage>
        <taxon>Eukaryota</taxon>
        <taxon>Fungi</taxon>
        <taxon>Dikarya</taxon>
        <taxon>Basidiomycota</taxon>
        <taxon>Agaricomycotina</taxon>
        <taxon>Agaricomycetes</taxon>
        <taxon>Agaricomycetidae</taxon>
        <taxon>Agaricales</taxon>
        <taxon>Marasmiineae</taxon>
        <taxon>Mycenaceae</taxon>
        <taxon>Mycena</taxon>
    </lineage>
</organism>
<dbReference type="AlphaFoldDB" id="A0AAD6TMJ0"/>
<protein>
    <submittedName>
        <fullName evidence="1">Uncharacterized protein</fullName>
    </submittedName>
</protein>